<comment type="caution">
    <text evidence="2">The sequence shown here is derived from an EMBL/GenBank/DDBJ whole genome shotgun (WGS) entry which is preliminary data.</text>
</comment>
<gene>
    <name evidence="2" type="ORF">GKZ89_04015</name>
</gene>
<keyword evidence="1" id="KW-0175">Coiled coil</keyword>
<evidence type="ECO:0000313" key="3">
    <source>
        <dbReference type="Proteomes" id="UP000434639"/>
    </source>
</evidence>
<dbReference type="InterPro" id="IPR019454">
    <property type="entry name" value="Lipoprot_YkyA-like"/>
</dbReference>
<sequence length="214" mass="24014">MLTGVSAAMAGTVLAGCMGPSPSEQAYEALENVVSKEAPFKKEQEPLLKLEQEENKLYNEIVALGMNDFDKIKKLSAEALELVEDRKARIASEEKSIQASEEAFKDAEEALGKIEEKEAAAEGEELQKLMNDRYDAYGKLAASYKVAAALDEELYQMFQKKDLKLEDLEAHIEKINASYKEVKELNTKFNEYTDQYNKAKKEFYSAADINTGEE</sequence>
<feature type="coiled-coil region" evidence="1">
    <location>
        <begin position="165"/>
        <end position="202"/>
    </location>
</feature>
<dbReference type="Proteomes" id="UP000434639">
    <property type="component" value="Unassembled WGS sequence"/>
</dbReference>
<accession>A0A7X2S2N1</accession>
<proteinExistence type="predicted"/>
<dbReference type="EMBL" id="WMIB01000002">
    <property type="protein sequence ID" value="MTH52562.1"/>
    <property type="molecule type" value="Genomic_DNA"/>
</dbReference>
<evidence type="ECO:0000256" key="1">
    <source>
        <dbReference type="SAM" id="Coils"/>
    </source>
</evidence>
<dbReference type="Gene3D" id="1.20.120.570">
    <property type="entry name" value="YkyA-like"/>
    <property type="match status" value="1"/>
</dbReference>
<dbReference type="InterPro" id="IPR036785">
    <property type="entry name" value="YkyA-like_sf"/>
</dbReference>
<organism evidence="2 3">
    <name type="scientific">Metabacillus mangrovi</name>
    <dbReference type="NCBI Taxonomy" id="1491830"/>
    <lineage>
        <taxon>Bacteria</taxon>
        <taxon>Bacillati</taxon>
        <taxon>Bacillota</taxon>
        <taxon>Bacilli</taxon>
        <taxon>Bacillales</taxon>
        <taxon>Bacillaceae</taxon>
        <taxon>Metabacillus</taxon>
    </lineage>
</organism>
<dbReference type="SUPFAM" id="SSF140423">
    <property type="entry name" value="MW0975(SA0943)-like"/>
    <property type="match status" value="1"/>
</dbReference>
<dbReference type="AlphaFoldDB" id="A0A7X2S2N1"/>
<name>A0A7X2S2N1_9BACI</name>
<evidence type="ECO:0008006" key="4">
    <source>
        <dbReference type="Google" id="ProtNLM"/>
    </source>
</evidence>
<dbReference type="Pfam" id="PF10368">
    <property type="entry name" value="YkyA"/>
    <property type="match status" value="1"/>
</dbReference>
<feature type="coiled-coil region" evidence="1">
    <location>
        <begin position="90"/>
        <end position="127"/>
    </location>
</feature>
<evidence type="ECO:0000313" key="2">
    <source>
        <dbReference type="EMBL" id="MTH52562.1"/>
    </source>
</evidence>
<protein>
    <recommendedName>
        <fullName evidence="4">Cell-wall binding lipoprotein</fullName>
    </recommendedName>
</protein>
<dbReference type="OrthoDB" id="2576511at2"/>
<reference evidence="2 3" key="1">
    <citation type="journal article" date="2017" name="Int. J. Syst. Evol. Microbiol.">
        <title>Bacillus mangrovi sp. nov., isolated from a sediment sample from a mangrove forest.</title>
        <authorList>
            <person name="Gupta V."/>
            <person name="Singh P.K."/>
            <person name="Korpole S."/>
            <person name="Tanuku N.R.S."/>
            <person name="Pinnaka A.K."/>
        </authorList>
    </citation>
    <scope>NUCLEOTIDE SEQUENCE [LARGE SCALE GENOMIC DNA]</scope>
    <source>
        <strain evidence="2 3">KCTC 33872</strain>
    </source>
</reference>
<keyword evidence="3" id="KW-1185">Reference proteome</keyword>